<sequence>MRSRRRRGSAAAVSSVECTACSSSSVALSARVRSVRAASPRLAQAHPHRLQPPTVLWVRGRVRAVAVAAHLKIPQSFCCC</sequence>
<evidence type="ECO:0000313" key="2">
    <source>
        <dbReference type="Proteomes" id="UP001153954"/>
    </source>
</evidence>
<organism evidence="1 2">
    <name type="scientific">Euphydryas editha</name>
    <name type="common">Edith's checkerspot</name>
    <dbReference type="NCBI Taxonomy" id="104508"/>
    <lineage>
        <taxon>Eukaryota</taxon>
        <taxon>Metazoa</taxon>
        <taxon>Ecdysozoa</taxon>
        <taxon>Arthropoda</taxon>
        <taxon>Hexapoda</taxon>
        <taxon>Insecta</taxon>
        <taxon>Pterygota</taxon>
        <taxon>Neoptera</taxon>
        <taxon>Endopterygota</taxon>
        <taxon>Lepidoptera</taxon>
        <taxon>Glossata</taxon>
        <taxon>Ditrysia</taxon>
        <taxon>Papilionoidea</taxon>
        <taxon>Nymphalidae</taxon>
        <taxon>Nymphalinae</taxon>
        <taxon>Euphydryas</taxon>
    </lineage>
</organism>
<proteinExistence type="predicted"/>
<dbReference type="AlphaFoldDB" id="A0AAU9UBS9"/>
<protein>
    <submittedName>
        <fullName evidence="1">Uncharacterized protein</fullName>
    </submittedName>
</protein>
<dbReference type="Proteomes" id="UP001153954">
    <property type="component" value="Unassembled WGS sequence"/>
</dbReference>
<evidence type="ECO:0000313" key="1">
    <source>
        <dbReference type="EMBL" id="CAH2097066.1"/>
    </source>
</evidence>
<comment type="caution">
    <text evidence="1">The sequence shown here is derived from an EMBL/GenBank/DDBJ whole genome shotgun (WGS) entry which is preliminary data.</text>
</comment>
<keyword evidence="2" id="KW-1185">Reference proteome</keyword>
<accession>A0AAU9UBS9</accession>
<name>A0AAU9UBS9_EUPED</name>
<dbReference type="EMBL" id="CAKOGL010000017">
    <property type="protein sequence ID" value="CAH2097066.1"/>
    <property type="molecule type" value="Genomic_DNA"/>
</dbReference>
<gene>
    <name evidence="1" type="ORF">EEDITHA_LOCUS12334</name>
</gene>
<reference evidence="1" key="1">
    <citation type="submission" date="2022-03" db="EMBL/GenBank/DDBJ databases">
        <authorList>
            <person name="Tunstrom K."/>
        </authorList>
    </citation>
    <scope>NUCLEOTIDE SEQUENCE</scope>
</reference>